<dbReference type="AlphaFoldDB" id="A0AA37WRL3"/>
<dbReference type="Proteomes" id="UP001157440">
    <property type="component" value="Unassembled WGS sequence"/>
</dbReference>
<comment type="caution">
    <text evidence="1">The sequence shown here is derived from an EMBL/GenBank/DDBJ whole genome shotgun (WGS) entry which is preliminary data.</text>
</comment>
<gene>
    <name evidence="1" type="ORF">GCM10007890_33480</name>
</gene>
<evidence type="ECO:0000313" key="1">
    <source>
        <dbReference type="EMBL" id="GLS71335.1"/>
    </source>
</evidence>
<evidence type="ECO:0000313" key="2">
    <source>
        <dbReference type="Proteomes" id="UP001157440"/>
    </source>
</evidence>
<dbReference type="EMBL" id="BSPL01000017">
    <property type="protein sequence ID" value="GLS71335.1"/>
    <property type="molecule type" value="Genomic_DNA"/>
</dbReference>
<organism evidence="1 2">
    <name type="scientific">Methylobacterium tardum</name>
    <dbReference type="NCBI Taxonomy" id="374432"/>
    <lineage>
        <taxon>Bacteria</taxon>
        <taxon>Pseudomonadati</taxon>
        <taxon>Pseudomonadota</taxon>
        <taxon>Alphaproteobacteria</taxon>
        <taxon>Hyphomicrobiales</taxon>
        <taxon>Methylobacteriaceae</taxon>
        <taxon>Methylobacterium</taxon>
    </lineage>
</organism>
<reference evidence="2" key="1">
    <citation type="journal article" date="2019" name="Int. J. Syst. Evol. Microbiol.">
        <title>The Global Catalogue of Microorganisms (GCM) 10K type strain sequencing project: providing services to taxonomists for standard genome sequencing and annotation.</title>
        <authorList>
            <consortium name="The Broad Institute Genomics Platform"/>
            <consortium name="The Broad Institute Genome Sequencing Center for Infectious Disease"/>
            <person name="Wu L."/>
            <person name="Ma J."/>
        </authorList>
    </citation>
    <scope>NUCLEOTIDE SEQUENCE [LARGE SCALE GENOMIC DNA]</scope>
    <source>
        <strain evidence="2">NBRC 103632</strain>
    </source>
</reference>
<protein>
    <submittedName>
        <fullName evidence="1">Uncharacterized protein</fullName>
    </submittedName>
</protein>
<proteinExistence type="predicted"/>
<keyword evidence="2" id="KW-1185">Reference proteome</keyword>
<sequence>MKEGPGVIRGPFSLTSVRPTSGYVRPTVVSLRPDSDAQGKAQWGKCVPRTISQARRA</sequence>
<accession>A0AA37WRL3</accession>
<name>A0AA37WRL3_9HYPH</name>